<evidence type="ECO:0000256" key="1">
    <source>
        <dbReference type="SAM" id="MobiDB-lite"/>
    </source>
</evidence>
<sequence length="283" mass="30617">AQMPIIIGTLPGNPSELPDVDAKKGFMDTSGNYPKYKDETDVNRLAVNTKSGEEGETNPHSSLTLRRADRTTSVGRADFNSVDLRVANADPDTLPGDDGTEFSEPAIPYDATYPYNHVYESEGGHLREMDDTPGKERIHERHSSGTGYEVHPDGTRVARVKGDNYTIVTGDDYAHIQGTGRQTTDGGLRVRVNSSGTDGNNYNIEVGSNANVNVEVNKGNINLTTLSPDVGDININASRNLNIQVNRNFTVEVLGDAVENVTGKKDEKVVGNNTKTGKTINLN</sequence>
<protein>
    <recommendedName>
        <fullName evidence="2">Protein Gp5 N-terminal OB-fold domain-containing protein</fullName>
    </recommendedName>
</protein>
<accession>A0A382QFN5</accession>
<feature type="region of interest" description="Disordered" evidence="1">
    <location>
        <begin position="127"/>
        <end position="153"/>
    </location>
</feature>
<feature type="region of interest" description="Disordered" evidence="1">
    <location>
        <begin position="88"/>
        <end position="108"/>
    </location>
</feature>
<dbReference type="Gene3D" id="3.10.450.190">
    <property type="match status" value="1"/>
</dbReference>
<dbReference type="SUPFAM" id="SSF69349">
    <property type="entry name" value="Phage fibre proteins"/>
    <property type="match status" value="1"/>
</dbReference>
<feature type="region of interest" description="Disordered" evidence="1">
    <location>
        <begin position="49"/>
        <end position="69"/>
    </location>
</feature>
<name>A0A382QFN5_9ZZZZ</name>
<feature type="compositionally biased region" description="Basic and acidic residues" evidence="1">
    <location>
        <begin position="127"/>
        <end position="143"/>
    </location>
</feature>
<dbReference type="AlphaFoldDB" id="A0A382QFN5"/>
<dbReference type="InterPro" id="IPR009590">
    <property type="entry name" value="Gp5_OB_N"/>
</dbReference>
<dbReference type="EMBL" id="UINC01113871">
    <property type="protein sequence ID" value="SVC83780.1"/>
    <property type="molecule type" value="Genomic_DNA"/>
</dbReference>
<dbReference type="Pfam" id="PF06714">
    <property type="entry name" value="Gp5_OB"/>
    <property type="match status" value="1"/>
</dbReference>
<evidence type="ECO:0000259" key="2">
    <source>
        <dbReference type="Pfam" id="PF06714"/>
    </source>
</evidence>
<evidence type="ECO:0000313" key="3">
    <source>
        <dbReference type="EMBL" id="SVC83780.1"/>
    </source>
</evidence>
<proteinExistence type="predicted"/>
<feature type="domain" description="Protein Gp5 N-terminal OB-fold" evidence="2">
    <location>
        <begin position="4"/>
        <end position="84"/>
    </location>
</feature>
<gene>
    <name evidence="3" type="ORF">METZ01_LOCUS336634</name>
</gene>
<feature type="non-terminal residue" evidence="3">
    <location>
        <position position="1"/>
    </location>
</feature>
<organism evidence="3">
    <name type="scientific">marine metagenome</name>
    <dbReference type="NCBI Taxonomy" id="408172"/>
    <lineage>
        <taxon>unclassified sequences</taxon>
        <taxon>metagenomes</taxon>
        <taxon>ecological metagenomes</taxon>
    </lineage>
</organism>
<reference evidence="3" key="1">
    <citation type="submission" date="2018-05" db="EMBL/GenBank/DDBJ databases">
        <authorList>
            <person name="Lanie J.A."/>
            <person name="Ng W.-L."/>
            <person name="Kazmierczak K.M."/>
            <person name="Andrzejewski T.M."/>
            <person name="Davidsen T.M."/>
            <person name="Wayne K.J."/>
            <person name="Tettelin H."/>
            <person name="Glass J.I."/>
            <person name="Rusch D."/>
            <person name="Podicherti R."/>
            <person name="Tsui H.-C.T."/>
            <person name="Winkler M.E."/>
        </authorList>
    </citation>
    <scope>NUCLEOTIDE SEQUENCE</scope>
</reference>